<proteinExistence type="predicted"/>
<protein>
    <recommendedName>
        <fullName evidence="3">STAS/SEC14 domain-containing protein</fullName>
    </recommendedName>
</protein>
<organism evidence="1 2">
    <name type="scientific">Candidatus Lloydbacteria bacterium RIFCSPHIGHO2_01_FULL_49_22</name>
    <dbReference type="NCBI Taxonomy" id="1798658"/>
    <lineage>
        <taxon>Bacteria</taxon>
        <taxon>Candidatus Lloydiibacteriota</taxon>
    </lineage>
</organism>
<name>A0A1G2CTX4_9BACT</name>
<accession>A0A1G2CTX4</accession>
<dbReference type="EMBL" id="MHLI01000019">
    <property type="protein sequence ID" value="OGZ04845.1"/>
    <property type="molecule type" value="Genomic_DNA"/>
</dbReference>
<dbReference type="Gene3D" id="3.40.50.10600">
    <property type="entry name" value="SpoIIaa-like domains"/>
    <property type="match status" value="1"/>
</dbReference>
<sequence>MLNEGSDMTKRQLEVELGIDGVIYLVVGGRLTNEHIDEFIAWCERVKAMIDMQATKGKSPMLICADATGVICFETKPVMALRSLFDHDKKYTLKTAIVGAKPMTRMMVDAAVSLSGRTNIKQFRMKDEALSWLLESPKVD</sequence>
<dbReference type="Proteomes" id="UP000177122">
    <property type="component" value="Unassembled WGS sequence"/>
</dbReference>
<comment type="caution">
    <text evidence="1">The sequence shown here is derived from an EMBL/GenBank/DDBJ whole genome shotgun (WGS) entry which is preliminary data.</text>
</comment>
<evidence type="ECO:0008006" key="3">
    <source>
        <dbReference type="Google" id="ProtNLM"/>
    </source>
</evidence>
<dbReference type="InterPro" id="IPR038396">
    <property type="entry name" value="SpoIIAA-like_sf"/>
</dbReference>
<reference evidence="1 2" key="1">
    <citation type="journal article" date="2016" name="Nat. Commun.">
        <title>Thousands of microbial genomes shed light on interconnected biogeochemical processes in an aquifer system.</title>
        <authorList>
            <person name="Anantharaman K."/>
            <person name="Brown C.T."/>
            <person name="Hug L.A."/>
            <person name="Sharon I."/>
            <person name="Castelle C.J."/>
            <person name="Probst A.J."/>
            <person name="Thomas B.C."/>
            <person name="Singh A."/>
            <person name="Wilkins M.J."/>
            <person name="Karaoz U."/>
            <person name="Brodie E.L."/>
            <person name="Williams K.H."/>
            <person name="Hubbard S.S."/>
            <person name="Banfield J.F."/>
        </authorList>
    </citation>
    <scope>NUCLEOTIDE SEQUENCE [LARGE SCALE GENOMIC DNA]</scope>
</reference>
<evidence type="ECO:0000313" key="2">
    <source>
        <dbReference type="Proteomes" id="UP000177122"/>
    </source>
</evidence>
<gene>
    <name evidence="1" type="ORF">A2845_05125</name>
</gene>
<evidence type="ECO:0000313" key="1">
    <source>
        <dbReference type="EMBL" id="OGZ04845.1"/>
    </source>
</evidence>
<dbReference type="AlphaFoldDB" id="A0A1G2CTX4"/>